<protein>
    <submittedName>
        <fullName evidence="1">Uncharacterized protein</fullName>
    </submittedName>
</protein>
<gene>
    <name evidence="1" type="ORF">L2E82_19776</name>
</gene>
<evidence type="ECO:0000313" key="2">
    <source>
        <dbReference type="Proteomes" id="UP001055811"/>
    </source>
</evidence>
<keyword evidence="2" id="KW-1185">Reference proteome</keyword>
<evidence type="ECO:0000313" key="1">
    <source>
        <dbReference type="EMBL" id="KAI3749169.1"/>
    </source>
</evidence>
<reference evidence="1 2" key="2">
    <citation type="journal article" date="2022" name="Mol. Ecol. Resour.">
        <title>The genomes of chicory, endive, great burdock and yacon provide insights into Asteraceae paleo-polyploidization history and plant inulin production.</title>
        <authorList>
            <person name="Fan W."/>
            <person name="Wang S."/>
            <person name="Wang H."/>
            <person name="Wang A."/>
            <person name="Jiang F."/>
            <person name="Liu H."/>
            <person name="Zhao H."/>
            <person name="Xu D."/>
            <person name="Zhang Y."/>
        </authorList>
    </citation>
    <scope>NUCLEOTIDE SEQUENCE [LARGE SCALE GENOMIC DNA]</scope>
    <source>
        <strain evidence="2">cv. Punajuju</strain>
        <tissue evidence="1">Leaves</tissue>
    </source>
</reference>
<name>A0ACB9DR36_CICIN</name>
<dbReference type="EMBL" id="CM042012">
    <property type="protein sequence ID" value="KAI3749169.1"/>
    <property type="molecule type" value="Genomic_DNA"/>
</dbReference>
<dbReference type="Proteomes" id="UP001055811">
    <property type="component" value="Linkage Group LG04"/>
</dbReference>
<comment type="caution">
    <text evidence="1">The sequence shown here is derived from an EMBL/GenBank/DDBJ whole genome shotgun (WGS) entry which is preliminary data.</text>
</comment>
<accession>A0ACB9DR36</accession>
<sequence length="93" mass="10786">MSIHFKTRALMYWEGGTSWREEEAGVLAYFEWPNGLFVRIHGLLLAQVMQRSSGIKCMTWLHIIGHSAWQLSFIGLIFLITRRPNGRMAHVAR</sequence>
<proteinExistence type="predicted"/>
<reference evidence="2" key="1">
    <citation type="journal article" date="2022" name="Mol. Ecol. Resour.">
        <title>The genomes of chicory, endive, great burdock and yacon provide insights into Asteraceae palaeo-polyploidization history and plant inulin production.</title>
        <authorList>
            <person name="Fan W."/>
            <person name="Wang S."/>
            <person name="Wang H."/>
            <person name="Wang A."/>
            <person name="Jiang F."/>
            <person name="Liu H."/>
            <person name="Zhao H."/>
            <person name="Xu D."/>
            <person name="Zhang Y."/>
        </authorList>
    </citation>
    <scope>NUCLEOTIDE SEQUENCE [LARGE SCALE GENOMIC DNA]</scope>
    <source>
        <strain evidence="2">cv. Punajuju</strain>
    </source>
</reference>
<organism evidence="1 2">
    <name type="scientific">Cichorium intybus</name>
    <name type="common">Chicory</name>
    <dbReference type="NCBI Taxonomy" id="13427"/>
    <lineage>
        <taxon>Eukaryota</taxon>
        <taxon>Viridiplantae</taxon>
        <taxon>Streptophyta</taxon>
        <taxon>Embryophyta</taxon>
        <taxon>Tracheophyta</taxon>
        <taxon>Spermatophyta</taxon>
        <taxon>Magnoliopsida</taxon>
        <taxon>eudicotyledons</taxon>
        <taxon>Gunneridae</taxon>
        <taxon>Pentapetalae</taxon>
        <taxon>asterids</taxon>
        <taxon>campanulids</taxon>
        <taxon>Asterales</taxon>
        <taxon>Asteraceae</taxon>
        <taxon>Cichorioideae</taxon>
        <taxon>Cichorieae</taxon>
        <taxon>Cichoriinae</taxon>
        <taxon>Cichorium</taxon>
    </lineage>
</organism>